<dbReference type="GO" id="GO:0005634">
    <property type="term" value="C:nucleus"/>
    <property type="evidence" value="ECO:0007669"/>
    <property type="project" value="TreeGrafter"/>
</dbReference>
<evidence type="ECO:0000256" key="1">
    <source>
        <dbReference type="SAM" id="MobiDB-lite"/>
    </source>
</evidence>
<accession>A0AAF3J6U3</accession>
<dbReference type="InterPro" id="IPR052709">
    <property type="entry name" value="Transposase-MT_Hybrid"/>
</dbReference>
<protein>
    <submittedName>
        <fullName evidence="3">Uncharacterized protein</fullName>
    </submittedName>
</protein>
<evidence type="ECO:0000313" key="2">
    <source>
        <dbReference type="Proteomes" id="UP000887575"/>
    </source>
</evidence>
<evidence type="ECO:0000313" key="3">
    <source>
        <dbReference type="WBParaSite" id="MBELARI_LOCUS19823"/>
    </source>
</evidence>
<dbReference type="AlphaFoldDB" id="A0AAF3J6U3"/>
<dbReference type="WBParaSite" id="MBELARI_LOCUS19823">
    <property type="protein sequence ID" value="MBELARI_LOCUS19823"/>
    <property type="gene ID" value="MBELARI_LOCUS19823"/>
</dbReference>
<dbReference type="GO" id="GO:0044547">
    <property type="term" value="F:DNA topoisomerase binding"/>
    <property type="evidence" value="ECO:0007669"/>
    <property type="project" value="TreeGrafter"/>
</dbReference>
<dbReference type="Gene3D" id="1.10.10.10">
    <property type="entry name" value="Winged helix-like DNA-binding domain superfamily/Winged helix DNA-binding domain"/>
    <property type="match status" value="1"/>
</dbReference>
<organism evidence="2 3">
    <name type="scientific">Mesorhabditis belari</name>
    <dbReference type="NCBI Taxonomy" id="2138241"/>
    <lineage>
        <taxon>Eukaryota</taxon>
        <taxon>Metazoa</taxon>
        <taxon>Ecdysozoa</taxon>
        <taxon>Nematoda</taxon>
        <taxon>Chromadorea</taxon>
        <taxon>Rhabditida</taxon>
        <taxon>Rhabditina</taxon>
        <taxon>Rhabditomorpha</taxon>
        <taxon>Rhabditoidea</taxon>
        <taxon>Rhabditidae</taxon>
        <taxon>Mesorhabditinae</taxon>
        <taxon>Mesorhabditis</taxon>
    </lineage>
</organism>
<name>A0AAF3J6U3_9BILA</name>
<dbReference type="Pfam" id="PF01359">
    <property type="entry name" value="Transposase_1"/>
    <property type="match status" value="1"/>
</dbReference>
<proteinExistence type="predicted"/>
<dbReference type="GO" id="GO:0000729">
    <property type="term" value="P:DNA double-strand break processing"/>
    <property type="evidence" value="ECO:0007669"/>
    <property type="project" value="TreeGrafter"/>
</dbReference>
<reference evidence="3" key="1">
    <citation type="submission" date="2024-02" db="UniProtKB">
        <authorList>
            <consortium name="WormBaseParasite"/>
        </authorList>
    </citation>
    <scope>IDENTIFICATION</scope>
</reference>
<dbReference type="InterPro" id="IPR036388">
    <property type="entry name" value="WH-like_DNA-bd_sf"/>
</dbReference>
<dbReference type="GO" id="GO:0046975">
    <property type="term" value="F:histone H3K36 methyltransferase activity"/>
    <property type="evidence" value="ECO:0007669"/>
    <property type="project" value="TreeGrafter"/>
</dbReference>
<dbReference type="PANTHER" id="PTHR46060:SF2">
    <property type="entry name" value="HISTONE-LYSINE N-METHYLTRANSFERASE SETMAR"/>
    <property type="match status" value="1"/>
</dbReference>
<dbReference type="GO" id="GO:0035861">
    <property type="term" value="C:site of double-strand break"/>
    <property type="evidence" value="ECO:0007669"/>
    <property type="project" value="TreeGrafter"/>
</dbReference>
<keyword evidence="2" id="KW-1185">Reference proteome</keyword>
<dbReference type="GO" id="GO:0015074">
    <property type="term" value="P:DNA integration"/>
    <property type="evidence" value="ECO:0007669"/>
    <property type="project" value="TreeGrafter"/>
</dbReference>
<dbReference type="GO" id="GO:0003690">
    <property type="term" value="F:double-stranded DNA binding"/>
    <property type="evidence" value="ECO:0007669"/>
    <property type="project" value="TreeGrafter"/>
</dbReference>
<dbReference type="Gene3D" id="3.30.420.10">
    <property type="entry name" value="Ribonuclease H-like superfamily/Ribonuclease H"/>
    <property type="match status" value="1"/>
</dbReference>
<dbReference type="GO" id="GO:0042800">
    <property type="term" value="F:histone H3K4 methyltransferase activity"/>
    <property type="evidence" value="ECO:0007669"/>
    <property type="project" value="TreeGrafter"/>
</dbReference>
<dbReference type="InterPro" id="IPR001888">
    <property type="entry name" value="Transposase_1"/>
</dbReference>
<sequence length="142" mass="16674">MVDEKFRVRRFRDGDESLEDEKRGNPPQIVDNDELKNAIESDPCQTTRELAEPFDCDHITILRPLHAIATQTRRLELQWLEFSSAPQRPPVFSTPMKTSDEKWICYDNTTRKRQWLDAGEPLKPTPKPNIHENKRDALYLVE</sequence>
<dbReference type="GO" id="GO:0000014">
    <property type="term" value="F:single-stranded DNA endodeoxyribonuclease activity"/>
    <property type="evidence" value="ECO:0007669"/>
    <property type="project" value="TreeGrafter"/>
</dbReference>
<feature type="compositionally biased region" description="Basic and acidic residues" evidence="1">
    <location>
        <begin position="13"/>
        <end position="24"/>
    </location>
</feature>
<dbReference type="PANTHER" id="PTHR46060">
    <property type="entry name" value="MARINER MOS1 TRANSPOSASE-LIKE PROTEIN"/>
    <property type="match status" value="1"/>
</dbReference>
<dbReference type="GO" id="GO:0044774">
    <property type="term" value="P:mitotic DNA integrity checkpoint signaling"/>
    <property type="evidence" value="ECO:0007669"/>
    <property type="project" value="TreeGrafter"/>
</dbReference>
<dbReference type="GO" id="GO:0031297">
    <property type="term" value="P:replication fork processing"/>
    <property type="evidence" value="ECO:0007669"/>
    <property type="project" value="TreeGrafter"/>
</dbReference>
<feature type="region of interest" description="Disordered" evidence="1">
    <location>
        <begin position="13"/>
        <end position="36"/>
    </location>
</feature>
<dbReference type="GO" id="GO:0003697">
    <property type="term" value="F:single-stranded DNA binding"/>
    <property type="evidence" value="ECO:0007669"/>
    <property type="project" value="TreeGrafter"/>
</dbReference>
<dbReference type="Proteomes" id="UP000887575">
    <property type="component" value="Unassembled WGS sequence"/>
</dbReference>
<dbReference type="InterPro" id="IPR036397">
    <property type="entry name" value="RNaseH_sf"/>
</dbReference>
<dbReference type="GO" id="GO:0000793">
    <property type="term" value="C:condensed chromosome"/>
    <property type="evidence" value="ECO:0007669"/>
    <property type="project" value="TreeGrafter"/>
</dbReference>
<dbReference type="GO" id="GO:0006303">
    <property type="term" value="P:double-strand break repair via nonhomologous end joining"/>
    <property type="evidence" value="ECO:0007669"/>
    <property type="project" value="TreeGrafter"/>
</dbReference>